<gene>
    <name evidence="1" type="ORF">BD31_I0933</name>
</gene>
<evidence type="ECO:0000313" key="1">
    <source>
        <dbReference type="EMBL" id="EIJ66434.1"/>
    </source>
</evidence>
<protein>
    <submittedName>
        <fullName evidence="1">Uncharacterized protein</fullName>
    </submittedName>
</protein>
<name>I3D3Z1_9ARCH</name>
<dbReference type="Proteomes" id="UP000003423">
    <property type="component" value="Unassembled WGS sequence"/>
</dbReference>
<organism evidence="1 2">
    <name type="scientific">Candidatus Nitrosopumilus salarius BD31</name>
    <dbReference type="NCBI Taxonomy" id="859350"/>
    <lineage>
        <taxon>Archaea</taxon>
        <taxon>Nitrososphaerota</taxon>
        <taxon>Nitrososphaeria</taxon>
        <taxon>Nitrosopumilales</taxon>
        <taxon>Nitrosopumilaceae</taxon>
        <taxon>Nitrosopumilus</taxon>
    </lineage>
</organism>
<keyword evidence="2" id="KW-1185">Reference proteome</keyword>
<sequence length="45" mass="5267">MISMVLLSEVTPEVNCTIKKLIEIFKKKSKNNDVVFDQDLLNHYK</sequence>
<comment type="caution">
    <text evidence="1">The sequence shown here is derived from an EMBL/GenBank/DDBJ whole genome shotgun (WGS) entry which is preliminary data.</text>
</comment>
<dbReference type="PATRIC" id="fig|859350.6.peg.561"/>
<dbReference type="EMBL" id="AEXL02000062">
    <property type="protein sequence ID" value="EIJ66434.1"/>
    <property type="molecule type" value="Genomic_DNA"/>
</dbReference>
<evidence type="ECO:0000313" key="2">
    <source>
        <dbReference type="Proteomes" id="UP000003423"/>
    </source>
</evidence>
<dbReference type="AlphaFoldDB" id="I3D3Z1"/>
<proteinExistence type="predicted"/>
<reference evidence="1 2" key="1">
    <citation type="journal article" date="2012" name="J. Bacteriol.">
        <title>Genome sequence of "Candidatus Nitrosopumilus salaria" BD31, an ammonia-oxidizing archaeon from the San Francisco Bay estuary.</title>
        <authorList>
            <person name="Mosier A.C."/>
            <person name="Allen E.E."/>
            <person name="Kim M."/>
            <person name="Ferriera S."/>
            <person name="Francis C.A."/>
        </authorList>
    </citation>
    <scope>NUCLEOTIDE SEQUENCE [LARGE SCALE GENOMIC DNA]</scope>
    <source>
        <strain evidence="1 2">BD31</strain>
    </source>
</reference>
<accession>I3D3Z1</accession>